<evidence type="ECO:0000313" key="3">
    <source>
        <dbReference type="EMBL" id="KAJ7026108.1"/>
    </source>
</evidence>
<dbReference type="AlphaFoldDB" id="A0AAD6WT17"/>
<evidence type="ECO:0000313" key="4">
    <source>
        <dbReference type="Proteomes" id="UP001218188"/>
    </source>
</evidence>
<reference evidence="3" key="1">
    <citation type="submission" date="2023-03" db="EMBL/GenBank/DDBJ databases">
        <title>Massive genome expansion in bonnet fungi (Mycena s.s.) driven by repeated elements and novel gene families across ecological guilds.</title>
        <authorList>
            <consortium name="Lawrence Berkeley National Laboratory"/>
            <person name="Harder C.B."/>
            <person name="Miyauchi S."/>
            <person name="Viragh M."/>
            <person name="Kuo A."/>
            <person name="Thoen E."/>
            <person name="Andreopoulos B."/>
            <person name="Lu D."/>
            <person name="Skrede I."/>
            <person name="Drula E."/>
            <person name="Henrissat B."/>
            <person name="Morin E."/>
            <person name="Kohler A."/>
            <person name="Barry K."/>
            <person name="LaButti K."/>
            <person name="Morin E."/>
            <person name="Salamov A."/>
            <person name="Lipzen A."/>
            <person name="Mereny Z."/>
            <person name="Hegedus B."/>
            <person name="Baldrian P."/>
            <person name="Stursova M."/>
            <person name="Weitz H."/>
            <person name="Taylor A."/>
            <person name="Grigoriev I.V."/>
            <person name="Nagy L.G."/>
            <person name="Martin F."/>
            <person name="Kauserud H."/>
        </authorList>
    </citation>
    <scope>NUCLEOTIDE SEQUENCE</scope>
    <source>
        <strain evidence="3">CBHHK200</strain>
    </source>
</reference>
<protein>
    <recommendedName>
        <fullName evidence="2">Glucose-methanol-choline oxidoreductase C-terminal domain-containing protein</fullName>
    </recommendedName>
</protein>
<dbReference type="InterPro" id="IPR036188">
    <property type="entry name" value="FAD/NAD-bd_sf"/>
</dbReference>
<dbReference type="Gene3D" id="3.30.410.40">
    <property type="match status" value="1"/>
</dbReference>
<accession>A0AAD6WT17</accession>
<dbReference type="EMBL" id="JARJCM010000143">
    <property type="protein sequence ID" value="KAJ7026108.1"/>
    <property type="molecule type" value="Genomic_DNA"/>
</dbReference>
<comment type="cofactor">
    <cofactor evidence="1">
        <name>FAD</name>
        <dbReference type="ChEBI" id="CHEBI:57692"/>
    </cofactor>
</comment>
<name>A0AAD6WT17_9AGAR</name>
<dbReference type="InterPro" id="IPR007867">
    <property type="entry name" value="GMC_OxRtase_C"/>
</dbReference>
<sequence>MASYPLFTSGRHLEGKMCWRKQASLSSPKFLVLGENYQDHALLYAPYIADPQINIMNPFWRGDPATTSISYPLRHFWTTWRPEAVFTFQPRTPLRPPTLSLGSSRSTTLDIVCDFSYYVYNPADVAALRWAYEKGRELNRRLPSFRGVFFPGHPSATPKIVISAENDEAIDAFLRQVVVTTWHSVRTWAMKPFDIGGVVDSNGVKKLKVVDLFIAPSNVNSNTYSAGLHKVARILPFLFLYSWIPSSK</sequence>
<evidence type="ECO:0000256" key="1">
    <source>
        <dbReference type="ARBA" id="ARBA00001974"/>
    </source>
</evidence>
<keyword evidence="4" id="KW-1185">Reference proteome</keyword>
<proteinExistence type="predicted"/>
<gene>
    <name evidence="3" type="ORF">C8F04DRAFT_1238761</name>
</gene>
<evidence type="ECO:0000259" key="2">
    <source>
        <dbReference type="Pfam" id="PF05199"/>
    </source>
</evidence>
<dbReference type="Proteomes" id="UP001218188">
    <property type="component" value="Unassembled WGS sequence"/>
</dbReference>
<comment type="caution">
    <text evidence="3">The sequence shown here is derived from an EMBL/GenBank/DDBJ whole genome shotgun (WGS) entry which is preliminary data.</text>
</comment>
<dbReference type="Pfam" id="PF05199">
    <property type="entry name" value="GMC_oxred_C"/>
    <property type="match status" value="1"/>
</dbReference>
<feature type="domain" description="Glucose-methanol-choline oxidoreductase C-terminal" evidence="2">
    <location>
        <begin position="103"/>
        <end position="224"/>
    </location>
</feature>
<organism evidence="3 4">
    <name type="scientific">Mycena alexandri</name>
    <dbReference type="NCBI Taxonomy" id="1745969"/>
    <lineage>
        <taxon>Eukaryota</taxon>
        <taxon>Fungi</taxon>
        <taxon>Dikarya</taxon>
        <taxon>Basidiomycota</taxon>
        <taxon>Agaricomycotina</taxon>
        <taxon>Agaricomycetes</taxon>
        <taxon>Agaricomycetidae</taxon>
        <taxon>Agaricales</taxon>
        <taxon>Marasmiineae</taxon>
        <taxon>Mycenaceae</taxon>
        <taxon>Mycena</taxon>
    </lineage>
</organism>
<dbReference type="SUPFAM" id="SSF54373">
    <property type="entry name" value="FAD-linked reductases, C-terminal domain"/>
    <property type="match status" value="1"/>
</dbReference>
<dbReference type="GO" id="GO:0016614">
    <property type="term" value="F:oxidoreductase activity, acting on CH-OH group of donors"/>
    <property type="evidence" value="ECO:0007669"/>
    <property type="project" value="InterPro"/>
</dbReference>
<dbReference type="Gene3D" id="3.50.50.60">
    <property type="entry name" value="FAD/NAD(P)-binding domain"/>
    <property type="match status" value="1"/>
</dbReference>